<dbReference type="KEGG" id="pfla:Pflav_039440"/>
<keyword evidence="3" id="KW-1185">Reference proteome</keyword>
<dbReference type="RefSeq" id="WP_173037276.1">
    <property type="nucleotide sequence ID" value="NZ_AP022870.1"/>
</dbReference>
<gene>
    <name evidence="2" type="ORF">Pflav_039440</name>
</gene>
<proteinExistence type="predicted"/>
<protein>
    <recommendedName>
        <fullName evidence="1">VOC domain-containing protein</fullName>
    </recommendedName>
</protein>
<dbReference type="Pfam" id="PF00903">
    <property type="entry name" value="Glyoxalase"/>
    <property type="match status" value="1"/>
</dbReference>
<dbReference type="EMBL" id="AP022870">
    <property type="protein sequence ID" value="BCB77534.1"/>
    <property type="molecule type" value="Genomic_DNA"/>
</dbReference>
<evidence type="ECO:0000313" key="3">
    <source>
        <dbReference type="Proteomes" id="UP000502508"/>
    </source>
</evidence>
<reference evidence="2 3" key="2">
    <citation type="submission" date="2020-03" db="EMBL/GenBank/DDBJ databases">
        <authorList>
            <person name="Ichikawa N."/>
            <person name="Kimura A."/>
            <person name="Kitahashi Y."/>
            <person name="Uohara A."/>
        </authorList>
    </citation>
    <scope>NUCLEOTIDE SEQUENCE [LARGE SCALE GENOMIC DNA]</scope>
    <source>
        <strain evidence="2 3">NBRC 107702</strain>
    </source>
</reference>
<evidence type="ECO:0000313" key="2">
    <source>
        <dbReference type="EMBL" id="BCB77534.1"/>
    </source>
</evidence>
<dbReference type="PROSITE" id="PS51819">
    <property type="entry name" value="VOC"/>
    <property type="match status" value="1"/>
</dbReference>
<dbReference type="PANTHER" id="PTHR36503:SF3">
    <property type="entry name" value="BLR0126 PROTEIN"/>
    <property type="match status" value="1"/>
</dbReference>
<dbReference type="AlphaFoldDB" id="A0A6F8XUL5"/>
<dbReference type="InterPro" id="IPR037523">
    <property type="entry name" value="VOC_core"/>
</dbReference>
<feature type="domain" description="VOC" evidence="1">
    <location>
        <begin position="2"/>
        <end position="132"/>
    </location>
</feature>
<accession>A0A6F8XUL5</accession>
<dbReference type="Proteomes" id="UP000502508">
    <property type="component" value="Chromosome"/>
</dbReference>
<dbReference type="CDD" id="cd16355">
    <property type="entry name" value="VOC_like"/>
    <property type="match status" value="1"/>
</dbReference>
<dbReference type="Gene3D" id="3.10.180.10">
    <property type="entry name" value="2,3-Dihydroxybiphenyl 1,2-Dioxygenase, domain 1"/>
    <property type="match status" value="1"/>
</dbReference>
<sequence>MRAHALNPILNVSDFAATIRWFETLGWEKAWDWGDPPTFGAVRSGACEIFLCQDGQGGRGHGGVAATFGPDGDTSADRGVWMSVWVDDVDELHAHCVASGIEVAWPPTDMPWGVREMHVRHPDGHVFRVSHPTHAEDHPHPH</sequence>
<dbReference type="PANTHER" id="PTHR36503">
    <property type="entry name" value="BLR2520 PROTEIN"/>
    <property type="match status" value="1"/>
</dbReference>
<dbReference type="SUPFAM" id="SSF54593">
    <property type="entry name" value="Glyoxalase/Bleomycin resistance protein/Dihydroxybiphenyl dioxygenase"/>
    <property type="match status" value="1"/>
</dbReference>
<dbReference type="InterPro" id="IPR029068">
    <property type="entry name" value="Glyas_Bleomycin-R_OHBP_Dase"/>
</dbReference>
<name>A0A6F8XUL5_9ACTN</name>
<dbReference type="InterPro" id="IPR004360">
    <property type="entry name" value="Glyas_Fos-R_dOase_dom"/>
</dbReference>
<evidence type="ECO:0000259" key="1">
    <source>
        <dbReference type="PROSITE" id="PS51819"/>
    </source>
</evidence>
<organism evidence="2 3">
    <name type="scientific">Phytohabitans flavus</name>
    <dbReference type="NCBI Taxonomy" id="1076124"/>
    <lineage>
        <taxon>Bacteria</taxon>
        <taxon>Bacillati</taxon>
        <taxon>Actinomycetota</taxon>
        <taxon>Actinomycetes</taxon>
        <taxon>Micromonosporales</taxon>
        <taxon>Micromonosporaceae</taxon>
    </lineage>
</organism>
<reference evidence="2 3" key="1">
    <citation type="submission" date="2020-03" db="EMBL/GenBank/DDBJ databases">
        <title>Whole genome shotgun sequence of Phytohabitans flavus NBRC 107702.</title>
        <authorList>
            <person name="Komaki H."/>
            <person name="Tamura T."/>
        </authorList>
    </citation>
    <scope>NUCLEOTIDE SEQUENCE [LARGE SCALE GENOMIC DNA]</scope>
    <source>
        <strain evidence="2 3">NBRC 107702</strain>
    </source>
</reference>